<accession>K6YTR5</accession>
<comment type="caution">
    <text evidence="1">The sequence shown here is derived from an EMBL/GenBank/DDBJ whole genome shotgun (WGS) entry which is preliminary data.</text>
</comment>
<name>K6YTR5_9ALTE</name>
<keyword evidence="2" id="KW-1185">Reference proteome</keyword>
<dbReference type="AlphaFoldDB" id="K6YTR5"/>
<organism evidence="1 2">
    <name type="scientific">Brumicola pallidula DSM 14239 = ACAM 615</name>
    <dbReference type="NCBI Taxonomy" id="1121922"/>
    <lineage>
        <taxon>Bacteria</taxon>
        <taxon>Pseudomonadati</taxon>
        <taxon>Pseudomonadota</taxon>
        <taxon>Gammaproteobacteria</taxon>
        <taxon>Alteromonadales</taxon>
        <taxon>Alteromonadaceae</taxon>
        <taxon>Brumicola</taxon>
    </lineage>
</organism>
<protein>
    <submittedName>
        <fullName evidence="1">Uncharacterized protein</fullName>
    </submittedName>
</protein>
<evidence type="ECO:0000313" key="1">
    <source>
        <dbReference type="EMBL" id="GAC27321.1"/>
    </source>
</evidence>
<gene>
    <name evidence="1" type="ORF">GPAL_0441</name>
</gene>
<proteinExistence type="predicted"/>
<reference evidence="2" key="1">
    <citation type="journal article" date="2014" name="Environ. Microbiol.">
        <title>Comparative genomics of the marine bacterial genus Glaciecola reveals the high degree of genomic diversity and genomic characteristic for cold adaptation.</title>
        <authorList>
            <person name="Qin Q.L."/>
            <person name="Xie B.B."/>
            <person name="Yu Y."/>
            <person name="Shu Y.L."/>
            <person name="Rong J.C."/>
            <person name="Zhang Y.J."/>
            <person name="Zhao D.L."/>
            <person name="Chen X.L."/>
            <person name="Zhang X.Y."/>
            <person name="Chen B."/>
            <person name="Zhou B.C."/>
            <person name="Zhang Y.Z."/>
        </authorList>
    </citation>
    <scope>NUCLEOTIDE SEQUENCE [LARGE SCALE GENOMIC DNA]</scope>
    <source>
        <strain evidence="2">ACAM 615</strain>
    </source>
</reference>
<evidence type="ECO:0000313" key="2">
    <source>
        <dbReference type="Proteomes" id="UP000006251"/>
    </source>
</evidence>
<sequence>MDEIVIGTLILSNAIDSSLQTNATIREVKPSNNLFCSEQT</sequence>
<dbReference type="EMBL" id="BAEQ01000009">
    <property type="protein sequence ID" value="GAC27321.1"/>
    <property type="molecule type" value="Genomic_DNA"/>
</dbReference>
<dbReference type="Proteomes" id="UP000006251">
    <property type="component" value="Unassembled WGS sequence"/>
</dbReference>